<gene>
    <name evidence="3" type="ORF">NEOLI_004882</name>
</gene>
<protein>
    <recommendedName>
        <fullName evidence="2">C2H2-type domain-containing protein</fullName>
    </recommendedName>
</protein>
<dbReference type="InterPro" id="IPR039327">
    <property type="entry name" value="CON7-like"/>
</dbReference>
<evidence type="ECO:0000313" key="4">
    <source>
        <dbReference type="Proteomes" id="UP000186594"/>
    </source>
</evidence>
<proteinExistence type="predicted"/>
<dbReference type="GO" id="GO:0006355">
    <property type="term" value="P:regulation of DNA-templated transcription"/>
    <property type="evidence" value="ECO:0007669"/>
    <property type="project" value="InterPro"/>
</dbReference>
<feature type="domain" description="C2H2-type" evidence="2">
    <location>
        <begin position="96"/>
        <end position="120"/>
    </location>
</feature>
<evidence type="ECO:0000256" key="1">
    <source>
        <dbReference type="SAM" id="MobiDB-lite"/>
    </source>
</evidence>
<dbReference type="OrthoDB" id="1939603at2759"/>
<keyword evidence="4" id="KW-1185">Reference proteome</keyword>
<dbReference type="AlphaFoldDB" id="A0A1U7LUX8"/>
<feature type="region of interest" description="Disordered" evidence="1">
    <location>
        <begin position="140"/>
        <end position="223"/>
    </location>
</feature>
<sequence length="233" mass="25410">MSPFLARDDQYSHQPPSAAAASYYPVRHSSWYPSAAAAASPSPPHFSQYSSYNPSTNTLTTPTAKIQTFNFVPIPSAQPCKRPRRRYDEIERIYKCGWEGCEKAYGTLNHLNAHVAMQGHGCKRLPDEFKEIRATWKAKKKAEEEARKKKEKEDREAMDVARSRGGVAGGAGTGATGQASLNNGVPSSSSNQQNIQSHHSSVVGLQPTASSIQQSAYSTSSDPAAAAYFRGHY</sequence>
<comment type="caution">
    <text evidence="3">The sequence shown here is derived from an EMBL/GenBank/DDBJ whole genome shotgun (WGS) entry which is preliminary data.</text>
</comment>
<evidence type="ECO:0000313" key="3">
    <source>
        <dbReference type="EMBL" id="OLL26383.1"/>
    </source>
</evidence>
<dbReference type="Gene3D" id="3.30.160.60">
    <property type="entry name" value="Classic Zinc Finger"/>
    <property type="match status" value="1"/>
</dbReference>
<accession>A0A1U7LUX8</accession>
<dbReference type="EMBL" id="LXFE01000194">
    <property type="protein sequence ID" value="OLL26383.1"/>
    <property type="molecule type" value="Genomic_DNA"/>
</dbReference>
<dbReference type="PANTHER" id="PTHR36167">
    <property type="entry name" value="C2H2 FINGER DOMAIN TRANSCRIPTION FACTOR (EUROFUNG)-RELATED"/>
    <property type="match status" value="1"/>
</dbReference>
<feature type="compositionally biased region" description="Low complexity" evidence="1">
    <location>
        <begin position="187"/>
        <end position="201"/>
    </location>
</feature>
<dbReference type="Proteomes" id="UP000186594">
    <property type="component" value="Unassembled WGS sequence"/>
</dbReference>
<dbReference type="PROSITE" id="PS00028">
    <property type="entry name" value="ZINC_FINGER_C2H2_1"/>
    <property type="match status" value="1"/>
</dbReference>
<evidence type="ECO:0000259" key="2">
    <source>
        <dbReference type="PROSITE" id="PS00028"/>
    </source>
</evidence>
<feature type="compositionally biased region" description="Basic and acidic residues" evidence="1">
    <location>
        <begin position="141"/>
        <end position="162"/>
    </location>
</feature>
<feature type="compositionally biased region" description="Gly residues" evidence="1">
    <location>
        <begin position="166"/>
        <end position="175"/>
    </location>
</feature>
<organism evidence="3 4">
    <name type="scientific">Neolecta irregularis (strain DAH-3)</name>
    <dbReference type="NCBI Taxonomy" id="1198029"/>
    <lineage>
        <taxon>Eukaryota</taxon>
        <taxon>Fungi</taxon>
        <taxon>Dikarya</taxon>
        <taxon>Ascomycota</taxon>
        <taxon>Taphrinomycotina</taxon>
        <taxon>Neolectales</taxon>
        <taxon>Neolectaceae</taxon>
        <taxon>Neolecta</taxon>
    </lineage>
</organism>
<dbReference type="InterPro" id="IPR013087">
    <property type="entry name" value="Znf_C2H2_type"/>
</dbReference>
<feature type="compositionally biased region" description="Low complexity" evidence="1">
    <location>
        <begin position="208"/>
        <end position="221"/>
    </location>
</feature>
<dbReference type="PANTHER" id="PTHR36167:SF3">
    <property type="entry name" value="C2H2 FINGER DOMAIN TRANSCRIPTION FACTOR (EUROFUNG)-RELATED"/>
    <property type="match status" value="1"/>
</dbReference>
<reference evidence="3 4" key="1">
    <citation type="submission" date="2016-04" db="EMBL/GenBank/DDBJ databases">
        <title>Evolutionary innovation and constraint leading to complex multicellularity in the Ascomycota.</title>
        <authorList>
            <person name="Cisse O."/>
            <person name="Nguyen A."/>
            <person name="Hewitt D.A."/>
            <person name="Jedd G."/>
            <person name="Stajich J.E."/>
        </authorList>
    </citation>
    <scope>NUCLEOTIDE SEQUENCE [LARGE SCALE GENOMIC DNA]</scope>
    <source>
        <strain evidence="3 4">DAH-3</strain>
    </source>
</reference>
<dbReference type="STRING" id="1198029.A0A1U7LUX8"/>
<name>A0A1U7LUX8_NEOID</name>